<gene>
    <name evidence="1" type="ORF">GH885_07575</name>
</gene>
<name>A0A6N7QZA4_9BACI</name>
<evidence type="ECO:0008006" key="3">
    <source>
        <dbReference type="Google" id="ProtNLM"/>
    </source>
</evidence>
<evidence type="ECO:0000313" key="1">
    <source>
        <dbReference type="EMBL" id="MRI66205.1"/>
    </source>
</evidence>
<dbReference type="Proteomes" id="UP000435187">
    <property type="component" value="Unassembled WGS sequence"/>
</dbReference>
<sequence>MDCREIEEILNKFDYKIKQSLKNTSYQEQSDLEQEIKLKIIEKMFTVEFKDPPSIWCFLKPIDVKG</sequence>
<protein>
    <recommendedName>
        <fullName evidence="3">Helix-turn-helix domain-containing protein</fullName>
    </recommendedName>
</protein>
<keyword evidence="2" id="KW-1185">Reference proteome</keyword>
<dbReference type="EMBL" id="WJEE01000012">
    <property type="protein sequence ID" value="MRI66205.1"/>
    <property type="molecule type" value="Genomic_DNA"/>
</dbReference>
<comment type="caution">
    <text evidence="1">The sequence shown here is derived from an EMBL/GenBank/DDBJ whole genome shotgun (WGS) entry which is preliminary data.</text>
</comment>
<proteinExistence type="predicted"/>
<organism evidence="1 2">
    <name type="scientific">Gracilibacillus thailandensis</name>
    <dbReference type="NCBI Taxonomy" id="563735"/>
    <lineage>
        <taxon>Bacteria</taxon>
        <taxon>Bacillati</taxon>
        <taxon>Bacillota</taxon>
        <taxon>Bacilli</taxon>
        <taxon>Bacillales</taxon>
        <taxon>Bacillaceae</taxon>
        <taxon>Gracilibacillus</taxon>
    </lineage>
</organism>
<dbReference type="AlphaFoldDB" id="A0A6N7QZA4"/>
<reference evidence="1 2" key="1">
    <citation type="submission" date="2019-10" db="EMBL/GenBank/DDBJ databases">
        <title>Gracilibacillus salitolerans sp. nov., a moderate halophile isolated from a saline soil in northwest China.</title>
        <authorList>
            <person name="Gan L."/>
        </authorList>
    </citation>
    <scope>NUCLEOTIDE SEQUENCE [LARGE SCALE GENOMIC DNA]</scope>
    <source>
        <strain evidence="1 2">TP2-8</strain>
    </source>
</reference>
<evidence type="ECO:0000313" key="2">
    <source>
        <dbReference type="Proteomes" id="UP000435187"/>
    </source>
</evidence>
<accession>A0A6N7QZA4</accession>